<evidence type="ECO:0000256" key="1">
    <source>
        <dbReference type="SAM" id="SignalP"/>
    </source>
</evidence>
<proteinExistence type="predicted"/>
<evidence type="ECO:0000313" key="2">
    <source>
        <dbReference type="EMBL" id="MBX02175.1"/>
    </source>
</evidence>
<reference evidence="2" key="1">
    <citation type="submission" date="2018-02" db="EMBL/GenBank/DDBJ databases">
        <title>Rhizophora mucronata_Transcriptome.</title>
        <authorList>
            <person name="Meera S.P."/>
            <person name="Sreeshan A."/>
            <person name="Augustine A."/>
        </authorList>
    </citation>
    <scope>NUCLEOTIDE SEQUENCE</scope>
    <source>
        <tissue evidence="2">Leaf</tissue>
    </source>
</reference>
<accession>A0A2P2K8U6</accession>
<organism evidence="2">
    <name type="scientific">Rhizophora mucronata</name>
    <name type="common">Asiatic mangrove</name>
    <dbReference type="NCBI Taxonomy" id="61149"/>
    <lineage>
        <taxon>Eukaryota</taxon>
        <taxon>Viridiplantae</taxon>
        <taxon>Streptophyta</taxon>
        <taxon>Embryophyta</taxon>
        <taxon>Tracheophyta</taxon>
        <taxon>Spermatophyta</taxon>
        <taxon>Magnoliopsida</taxon>
        <taxon>eudicotyledons</taxon>
        <taxon>Gunneridae</taxon>
        <taxon>Pentapetalae</taxon>
        <taxon>rosids</taxon>
        <taxon>fabids</taxon>
        <taxon>Malpighiales</taxon>
        <taxon>Rhizophoraceae</taxon>
        <taxon>Rhizophora</taxon>
    </lineage>
</organism>
<name>A0A2P2K8U6_RHIMU</name>
<feature type="signal peptide" evidence="1">
    <location>
        <begin position="1"/>
        <end position="23"/>
    </location>
</feature>
<dbReference type="EMBL" id="GGEC01021691">
    <property type="protein sequence ID" value="MBX02175.1"/>
    <property type="molecule type" value="Transcribed_RNA"/>
</dbReference>
<keyword evidence="2" id="KW-0418">Kinase</keyword>
<sequence>MASLSSITAIIWIILGFTWPSNGIELETTVSEIELKPSLRVIGCR</sequence>
<protein>
    <submittedName>
        <fullName evidence="2">Serine/threonine-protein kinase</fullName>
    </submittedName>
</protein>
<feature type="chain" id="PRO_5015144351" evidence="1">
    <location>
        <begin position="24"/>
        <end position="45"/>
    </location>
</feature>
<keyword evidence="1" id="KW-0732">Signal</keyword>
<dbReference type="AlphaFoldDB" id="A0A2P2K8U6"/>
<dbReference type="GO" id="GO:0016301">
    <property type="term" value="F:kinase activity"/>
    <property type="evidence" value="ECO:0007669"/>
    <property type="project" value="UniProtKB-KW"/>
</dbReference>
<keyword evidence="2" id="KW-0808">Transferase</keyword>